<dbReference type="NCBIfam" id="TIGR00741">
    <property type="entry name" value="yfiA"/>
    <property type="match status" value="1"/>
</dbReference>
<dbReference type="Gene3D" id="3.30.505.50">
    <property type="entry name" value="Sigma 54 modulation/S30EA ribosomal protein, C-terminal domain"/>
    <property type="match status" value="1"/>
</dbReference>
<evidence type="ECO:0000259" key="4">
    <source>
        <dbReference type="Pfam" id="PF16321"/>
    </source>
</evidence>
<dbReference type="InterPro" id="IPR003489">
    <property type="entry name" value="RHF/RaiA"/>
</dbReference>
<dbReference type="SUPFAM" id="SSF69754">
    <property type="entry name" value="Ribosome binding protein Y (YfiA homologue)"/>
    <property type="match status" value="1"/>
</dbReference>
<comment type="similarity">
    <text evidence="2">Belongs to the HPF/YfiA ribosome-associated protein family. Long HPF subfamily.</text>
</comment>
<evidence type="ECO:0000256" key="3">
    <source>
        <dbReference type="SAM" id="MobiDB-lite"/>
    </source>
</evidence>
<evidence type="ECO:0000256" key="1">
    <source>
        <dbReference type="ARBA" id="ARBA00022845"/>
    </source>
</evidence>
<dbReference type="InterPro" id="IPR036567">
    <property type="entry name" value="RHF-like"/>
</dbReference>
<evidence type="ECO:0000313" key="6">
    <source>
        <dbReference type="Proteomes" id="UP001528912"/>
    </source>
</evidence>
<feature type="compositionally biased region" description="Low complexity" evidence="3">
    <location>
        <begin position="224"/>
        <end position="242"/>
    </location>
</feature>
<dbReference type="InterPro" id="IPR032528">
    <property type="entry name" value="Ribosom_S30AE_C"/>
</dbReference>
<proteinExistence type="inferred from homology"/>
<dbReference type="InterPro" id="IPR034694">
    <property type="entry name" value="HPF_long/plastid"/>
</dbReference>
<keyword evidence="1 2" id="KW-0810">Translation regulation</keyword>
<dbReference type="EMBL" id="JAROAV010000006">
    <property type="protein sequence ID" value="MDF8262905.1"/>
    <property type="molecule type" value="Genomic_DNA"/>
</dbReference>
<comment type="subcellular location">
    <subcellularLocation>
        <location evidence="2">Cytoplasm</location>
    </subcellularLocation>
</comment>
<dbReference type="PANTHER" id="PTHR33231:SF1">
    <property type="entry name" value="30S RIBOSOMAL PROTEIN"/>
    <property type="match status" value="1"/>
</dbReference>
<dbReference type="InterPro" id="IPR050574">
    <property type="entry name" value="HPF/YfiA_ribosome-assoc"/>
</dbReference>
<comment type="function">
    <text evidence="2">Required for dimerization of active 70S ribosomes into 100S ribosomes in stationary phase; 100S ribosomes are translationally inactive and sometimes present during exponential growth.</text>
</comment>
<dbReference type="RefSeq" id="WP_277190701.1">
    <property type="nucleotide sequence ID" value="NZ_JAROAV010000006.1"/>
</dbReference>
<dbReference type="Gene3D" id="3.30.160.100">
    <property type="entry name" value="Ribosome hibernation promotion factor-like"/>
    <property type="match status" value="1"/>
</dbReference>
<protein>
    <recommendedName>
        <fullName evidence="2">Ribosome hibernation promoting factor</fullName>
        <shortName evidence="2">HPF</shortName>
    </recommendedName>
</protein>
<dbReference type="Pfam" id="PF02482">
    <property type="entry name" value="Ribosomal_S30AE"/>
    <property type="match status" value="1"/>
</dbReference>
<dbReference type="Proteomes" id="UP001528912">
    <property type="component" value="Unassembled WGS sequence"/>
</dbReference>
<reference evidence="5 6" key="1">
    <citation type="submission" date="2023-03" db="EMBL/GenBank/DDBJ databases">
        <title>YIM 133296 draft genome.</title>
        <authorList>
            <person name="Xiong L."/>
        </authorList>
    </citation>
    <scope>NUCLEOTIDE SEQUENCE [LARGE SCALE GENOMIC DNA]</scope>
    <source>
        <strain evidence="5 6">YIM 133296</strain>
    </source>
</reference>
<dbReference type="Pfam" id="PF16321">
    <property type="entry name" value="Ribosom_S30AE_C"/>
    <property type="match status" value="1"/>
</dbReference>
<sequence>MEITVTGRHITVPDRFRRHIEEKLTKIPQLEPRVSRCEVVLAHEPNPRQAKASERVEITCYARRTVIRAEACADDEYGALDLAMTRLLERLRRQHDKRRVHRGHRQPISVAEATADLPTHELNGSSDAEEATSLPEHIAKVGGDEDCPVQLREKVHSTHPMSVDEALSQMELVGHDFYLYQDADTGNPSVVYRRRGWSYGVIHLDVESDLAASTPHGATPATVARSGPAAVPGRAAAKAESA</sequence>
<dbReference type="CDD" id="cd00552">
    <property type="entry name" value="RaiA"/>
    <property type="match status" value="1"/>
</dbReference>
<name>A0ABT6C2I5_9MICO</name>
<dbReference type="PANTHER" id="PTHR33231">
    <property type="entry name" value="30S RIBOSOMAL PROTEIN"/>
    <property type="match status" value="1"/>
</dbReference>
<comment type="caution">
    <text evidence="5">The sequence shown here is derived from an EMBL/GenBank/DDBJ whole genome shotgun (WGS) entry which is preliminary data.</text>
</comment>
<evidence type="ECO:0000313" key="5">
    <source>
        <dbReference type="EMBL" id="MDF8262905.1"/>
    </source>
</evidence>
<accession>A0ABT6C2I5</accession>
<organism evidence="5 6">
    <name type="scientific">Luteipulveratus flavus</name>
    <dbReference type="NCBI Taxonomy" id="3031728"/>
    <lineage>
        <taxon>Bacteria</taxon>
        <taxon>Bacillati</taxon>
        <taxon>Actinomycetota</taxon>
        <taxon>Actinomycetes</taxon>
        <taxon>Micrococcales</taxon>
        <taxon>Dermacoccaceae</taxon>
        <taxon>Luteipulveratus</taxon>
    </lineage>
</organism>
<evidence type="ECO:0000256" key="2">
    <source>
        <dbReference type="HAMAP-Rule" id="MF_00839"/>
    </source>
</evidence>
<dbReference type="HAMAP" id="MF_00839">
    <property type="entry name" value="HPF"/>
    <property type="match status" value="1"/>
</dbReference>
<feature type="region of interest" description="Disordered" evidence="3">
    <location>
        <begin position="98"/>
        <end position="132"/>
    </location>
</feature>
<feature type="domain" description="Sigma 54 modulation/S30EA ribosomal protein C-terminal" evidence="4">
    <location>
        <begin position="152"/>
        <end position="201"/>
    </location>
</feature>
<dbReference type="InterPro" id="IPR038416">
    <property type="entry name" value="Ribosom_S30AE_C_sf"/>
</dbReference>
<feature type="region of interest" description="Disordered" evidence="3">
    <location>
        <begin position="213"/>
        <end position="242"/>
    </location>
</feature>
<comment type="subunit">
    <text evidence="2">Interacts with 100S ribosomes.</text>
</comment>
<gene>
    <name evidence="5" type="primary">raiA</name>
    <name evidence="2" type="synonym">hpf</name>
    <name evidence="5" type="ORF">P4R38_01440</name>
</gene>
<keyword evidence="2" id="KW-0963">Cytoplasm</keyword>
<keyword evidence="6" id="KW-1185">Reference proteome</keyword>